<keyword evidence="2" id="KW-1185">Reference proteome</keyword>
<protein>
    <submittedName>
        <fullName evidence="1">Type II toxin-antitoxin system VapB family antitoxin</fullName>
    </submittedName>
</protein>
<dbReference type="Pfam" id="PF09957">
    <property type="entry name" value="VapB_antitoxin"/>
    <property type="match status" value="1"/>
</dbReference>
<evidence type="ECO:0000313" key="1">
    <source>
        <dbReference type="EMBL" id="MBW3467886.1"/>
    </source>
</evidence>
<dbReference type="EMBL" id="RPHB01000003">
    <property type="protein sequence ID" value="MBW3467886.1"/>
    <property type="molecule type" value="Genomic_DNA"/>
</dbReference>
<dbReference type="RefSeq" id="WP_219288354.1">
    <property type="nucleotide sequence ID" value="NZ_RPHB01000003.1"/>
</dbReference>
<proteinExistence type="predicted"/>
<evidence type="ECO:0000313" key="2">
    <source>
        <dbReference type="Proteomes" id="UP000727490"/>
    </source>
</evidence>
<gene>
    <name evidence="1" type="ORF">EGN73_08650</name>
</gene>
<comment type="caution">
    <text evidence="1">The sequence shown here is derived from an EMBL/GenBank/DDBJ whole genome shotgun (WGS) entry which is preliminary data.</text>
</comment>
<dbReference type="Proteomes" id="UP000727490">
    <property type="component" value="Unassembled WGS sequence"/>
</dbReference>
<dbReference type="InterPro" id="IPR019239">
    <property type="entry name" value="VapB_antitoxin"/>
</dbReference>
<reference evidence="1 2" key="1">
    <citation type="journal article" date="2020" name="Syst. Appl. Microbiol.">
        <title>Arthrospiribacter ruber gen. nov., sp. nov., a novel bacterium isolated from Arthrospira cultures.</title>
        <authorList>
            <person name="Waleron M."/>
            <person name="Misztak A."/>
            <person name="Waleron M.M."/>
            <person name="Furmaniak M."/>
            <person name="Mrozik A."/>
            <person name="Waleron K."/>
        </authorList>
    </citation>
    <scope>NUCLEOTIDE SEQUENCE [LARGE SCALE GENOMIC DNA]</scope>
    <source>
        <strain evidence="1 2">DPMB0001</strain>
    </source>
</reference>
<sequence length="64" mass="7459">MRTNIEIDEHLISEAMKVTGHKTKKATVEEGLKLIIQLNQQSEIKKLRGKLNWEGDLEKMRLDQ</sequence>
<organism evidence="1 2">
    <name type="scientific">Arthrospiribacter ruber</name>
    <dbReference type="NCBI Taxonomy" id="2487934"/>
    <lineage>
        <taxon>Bacteria</taxon>
        <taxon>Pseudomonadati</taxon>
        <taxon>Bacteroidota</taxon>
        <taxon>Cytophagia</taxon>
        <taxon>Cytophagales</taxon>
        <taxon>Cyclobacteriaceae</taxon>
        <taxon>Arthrospiribacter</taxon>
    </lineage>
</organism>
<name>A0A951MEG0_9BACT</name>
<dbReference type="AlphaFoldDB" id="A0A951MEG0"/>
<accession>A0A951MEG0</accession>